<feature type="region of interest" description="Disordered" evidence="6">
    <location>
        <begin position="92"/>
        <end position="121"/>
    </location>
</feature>
<evidence type="ECO:0000313" key="9">
    <source>
        <dbReference type="Proteomes" id="UP000218811"/>
    </source>
</evidence>
<evidence type="ECO:0000256" key="1">
    <source>
        <dbReference type="ARBA" id="ARBA00002212"/>
    </source>
</evidence>
<evidence type="ECO:0000256" key="4">
    <source>
        <dbReference type="ARBA" id="ARBA00023186"/>
    </source>
</evidence>
<accession>A0A2H3JBF8</accession>
<comment type="function">
    <text evidence="1">Forms a chaperone-bound H2A.Z-H2B complex that acts as a source for SWR1 complex-dependent H2A to H2A.Z histone replacement in chromatin.</text>
</comment>
<protein>
    <recommendedName>
        <fullName evidence="7">Histone chaperone domain-containing protein</fullName>
    </recommendedName>
</protein>
<feature type="compositionally biased region" description="Low complexity" evidence="6">
    <location>
        <begin position="1"/>
        <end position="16"/>
    </location>
</feature>
<reference evidence="8 9" key="1">
    <citation type="journal article" date="2012" name="Science">
        <title>The Paleozoic origin of enzymatic lignin decomposition reconstructed from 31 fungal genomes.</title>
        <authorList>
            <person name="Floudas D."/>
            <person name="Binder M."/>
            <person name="Riley R."/>
            <person name="Barry K."/>
            <person name="Blanchette R.A."/>
            <person name="Henrissat B."/>
            <person name="Martinez A.T."/>
            <person name="Otillar R."/>
            <person name="Spatafora J.W."/>
            <person name="Yadav J.S."/>
            <person name="Aerts A."/>
            <person name="Benoit I."/>
            <person name="Boyd A."/>
            <person name="Carlson A."/>
            <person name="Copeland A."/>
            <person name="Coutinho P.M."/>
            <person name="de Vries R.P."/>
            <person name="Ferreira P."/>
            <person name="Findley K."/>
            <person name="Foster B."/>
            <person name="Gaskell J."/>
            <person name="Glotzer D."/>
            <person name="Gorecki P."/>
            <person name="Heitman J."/>
            <person name="Hesse C."/>
            <person name="Hori C."/>
            <person name="Igarashi K."/>
            <person name="Jurgens J.A."/>
            <person name="Kallen N."/>
            <person name="Kersten P."/>
            <person name="Kohler A."/>
            <person name="Kuees U."/>
            <person name="Kumar T.K.A."/>
            <person name="Kuo A."/>
            <person name="LaButti K."/>
            <person name="Larrondo L.F."/>
            <person name="Lindquist E."/>
            <person name="Ling A."/>
            <person name="Lombard V."/>
            <person name="Lucas S."/>
            <person name="Lundell T."/>
            <person name="Martin R."/>
            <person name="McLaughlin D.J."/>
            <person name="Morgenstern I."/>
            <person name="Morin E."/>
            <person name="Murat C."/>
            <person name="Nagy L.G."/>
            <person name="Nolan M."/>
            <person name="Ohm R.A."/>
            <person name="Patyshakuliyeva A."/>
            <person name="Rokas A."/>
            <person name="Ruiz-Duenas F.J."/>
            <person name="Sabat G."/>
            <person name="Salamov A."/>
            <person name="Samejima M."/>
            <person name="Schmutz J."/>
            <person name="Slot J.C."/>
            <person name="St John F."/>
            <person name="Stenlid J."/>
            <person name="Sun H."/>
            <person name="Sun S."/>
            <person name="Syed K."/>
            <person name="Tsang A."/>
            <person name="Wiebenga A."/>
            <person name="Young D."/>
            <person name="Pisabarro A."/>
            <person name="Eastwood D.C."/>
            <person name="Martin F."/>
            <person name="Cullen D."/>
            <person name="Grigoriev I.V."/>
            <person name="Hibbett D.S."/>
        </authorList>
    </citation>
    <scope>NUCLEOTIDE SEQUENCE [LARGE SCALE GENOMIC DNA]</scope>
    <source>
        <strain evidence="8 9">MD-104</strain>
    </source>
</reference>
<keyword evidence="9" id="KW-1185">Reference proteome</keyword>
<comment type="subcellular location">
    <subcellularLocation>
        <location evidence="2">Nucleus</location>
    </subcellularLocation>
</comment>
<evidence type="ECO:0000256" key="5">
    <source>
        <dbReference type="ARBA" id="ARBA00023242"/>
    </source>
</evidence>
<feature type="compositionally biased region" description="Acidic residues" evidence="6">
    <location>
        <begin position="37"/>
        <end position="69"/>
    </location>
</feature>
<evidence type="ECO:0000256" key="3">
    <source>
        <dbReference type="ARBA" id="ARBA00008057"/>
    </source>
</evidence>
<feature type="region of interest" description="Disordered" evidence="6">
    <location>
        <begin position="1"/>
        <end position="80"/>
    </location>
</feature>
<dbReference type="GO" id="GO:0005634">
    <property type="term" value="C:nucleus"/>
    <property type="evidence" value="ECO:0007669"/>
    <property type="project" value="UniProtKB-SubCell"/>
</dbReference>
<dbReference type="STRING" id="742152.A0A2H3JBF8"/>
<evidence type="ECO:0000256" key="6">
    <source>
        <dbReference type="SAM" id="MobiDB-lite"/>
    </source>
</evidence>
<feature type="domain" description="Histone chaperone" evidence="7">
    <location>
        <begin position="59"/>
        <end position="95"/>
    </location>
</feature>
<organism evidence="8 9">
    <name type="scientific">Wolfiporia cocos (strain MD-104)</name>
    <name type="common">Brown rot fungus</name>
    <dbReference type="NCBI Taxonomy" id="742152"/>
    <lineage>
        <taxon>Eukaryota</taxon>
        <taxon>Fungi</taxon>
        <taxon>Dikarya</taxon>
        <taxon>Basidiomycota</taxon>
        <taxon>Agaricomycotina</taxon>
        <taxon>Agaricomycetes</taxon>
        <taxon>Polyporales</taxon>
        <taxon>Phaeolaceae</taxon>
        <taxon>Wolfiporia</taxon>
    </lineage>
</organism>
<dbReference type="OrthoDB" id="3364766at2759"/>
<proteinExistence type="inferred from homology"/>
<dbReference type="OMA" id="MEGVQDP"/>
<dbReference type="Proteomes" id="UP000218811">
    <property type="component" value="Unassembled WGS sequence"/>
</dbReference>
<feature type="compositionally biased region" description="Basic and acidic residues" evidence="6">
    <location>
        <begin position="17"/>
        <end position="35"/>
    </location>
</feature>
<keyword evidence="4" id="KW-0143">Chaperone</keyword>
<keyword evidence="5" id="KW-0539">Nucleus</keyword>
<name>A0A2H3JBF8_WOLCO</name>
<dbReference type="SMART" id="SM01082">
    <property type="entry name" value="CHZ"/>
    <property type="match status" value="1"/>
</dbReference>
<dbReference type="Pfam" id="PF09649">
    <property type="entry name" value="CHZ"/>
    <property type="match status" value="1"/>
</dbReference>
<comment type="similarity">
    <text evidence="3">Belongs to the CHZ1 family.</text>
</comment>
<sequence length="121" mass="13076">MSTNAAAANGSSATHAADARTDAPVVDKGKGKFVQEEIMDDDEDDDEEEEEEEEDDDDDMAEDDLEEIDPSAIIGTRRTRGVRVDYTSAAALQKAGLQPSSADDEEGEDSFVAKDDEMNDD</sequence>
<dbReference type="InterPro" id="IPR019098">
    <property type="entry name" value="Histone_chaperone_domain_CHZ"/>
</dbReference>
<evidence type="ECO:0000313" key="8">
    <source>
        <dbReference type="EMBL" id="PCH36069.1"/>
    </source>
</evidence>
<evidence type="ECO:0000256" key="2">
    <source>
        <dbReference type="ARBA" id="ARBA00004123"/>
    </source>
</evidence>
<gene>
    <name evidence="8" type="ORF">WOLCODRAFT_140208</name>
</gene>
<dbReference type="EMBL" id="KB467865">
    <property type="protein sequence ID" value="PCH36069.1"/>
    <property type="molecule type" value="Genomic_DNA"/>
</dbReference>
<feature type="compositionally biased region" description="Basic and acidic residues" evidence="6">
    <location>
        <begin position="111"/>
        <end position="121"/>
    </location>
</feature>
<dbReference type="AlphaFoldDB" id="A0A2H3JBF8"/>
<evidence type="ECO:0000259" key="7">
    <source>
        <dbReference type="SMART" id="SM01082"/>
    </source>
</evidence>